<evidence type="ECO:0000256" key="2">
    <source>
        <dbReference type="ARBA" id="ARBA00023125"/>
    </source>
</evidence>
<dbReference type="RefSeq" id="WP_182561852.1">
    <property type="nucleotide sequence ID" value="NZ_JACGWT010000007.1"/>
</dbReference>
<dbReference type="InterPro" id="IPR009057">
    <property type="entry name" value="Homeodomain-like_sf"/>
</dbReference>
<evidence type="ECO:0000259" key="4">
    <source>
        <dbReference type="PROSITE" id="PS01124"/>
    </source>
</evidence>
<evidence type="ECO:0000313" key="6">
    <source>
        <dbReference type="Proteomes" id="UP000523079"/>
    </source>
</evidence>
<protein>
    <submittedName>
        <fullName evidence="5">AraC family L-rhamnose operon transcriptional activator RhaR</fullName>
    </submittedName>
</protein>
<evidence type="ECO:0000313" key="5">
    <source>
        <dbReference type="EMBL" id="MBA8796224.1"/>
    </source>
</evidence>
<dbReference type="Gene3D" id="1.10.10.60">
    <property type="entry name" value="Homeodomain-like"/>
    <property type="match status" value="1"/>
</dbReference>
<dbReference type="InterPro" id="IPR018060">
    <property type="entry name" value="HTH_AraC"/>
</dbReference>
<dbReference type="Gene3D" id="2.60.120.10">
    <property type="entry name" value="Jelly Rolls"/>
    <property type="match status" value="1"/>
</dbReference>
<dbReference type="EMBL" id="JACGWT010000007">
    <property type="protein sequence ID" value="MBA8796224.1"/>
    <property type="molecule type" value="Genomic_DNA"/>
</dbReference>
<dbReference type="Pfam" id="PF02311">
    <property type="entry name" value="AraC_binding"/>
    <property type="match status" value="1"/>
</dbReference>
<name>A0A7W3IVZ8_9ACTN</name>
<dbReference type="PROSITE" id="PS01124">
    <property type="entry name" value="HTH_ARAC_FAMILY_2"/>
    <property type="match status" value="1"/>
</dbReference>
<accession>A0A7W3IVZ8</accession>
<proteinExistence type="predicted"/>
<feature type="domain" description="HTH araC/xylS-type" evidence="4">
    <location>
        <begin position="179"/>
        <end position="277"/>
    </location>
</feature>
<dbReference type="SUPFAM" id="SSF46689">
    <property type="entry name" value="Homeodomain-like"/>
    <property type="match status" value="2"/>
</dbReference>
<comment type="caution">
    <text evidence="5">The sequence shown here is derived from an EMBL/GenBank/DDBJ whole genome shotgun (WGS) entry which is preliminary data.</text>
</comment>
<dbReference type="InterPro" id="IPR003313">
    <property type="entry name" value="AraC-bd"/>
</dbReference>
<dbReference type="Proteomes" id="UP000523079">
    <property type="component" value="Unassembled WGS sequence"/>
</dbReference>
<keyword evidence="1" id="KW-0805">Transcription regulation</keyword>
<dbReference type="AlphaFoldDB" id="A0A7W3IVZ8"/>
<dbReference type="SMART" id="SM00342">
    <property type="entry name" value="HTH_ARAC"/>
    <property type="match status" value="1"/>
</dbReference>
<dbReference type="InterPro" id="IPR014710">
    <property type="entry name" value="RmlC-like_jellyroll"/>
</dbReference>
<dbReference type="InterPro" id="IPR050204">
    <property type="entry name" value="AraC_XylS_family_regulators"/>
</dbReference>
<dbReference type="SUPFAM" id="SSF51215">
    <property type="entry name" value="Regulatory protein AraC"/>
    <property type="match status" value="1"/>
</dbReference>
<dbReference type="Pfam" id="PF12833">
    <property type="entry name" value="HTH_18"/>
    <property type="match status" value="1"/>
</dbReference>
<evidence type="ECO:0000256" key="1">
    <source>
        <dbReference type="ARBA" id="ARBA00023015"/>
    </source>
</evidence>
<organism evidence="5 6">
    <name type="scientific">Microlunatus kandeliicorticis</name>
    <dbReference type="NCBI Taxonomy" id="1759536"/>
    <lineage>
        <taxon>Bacteria</taxon>
        <taxon>Bacillati</taxon>
        <taxon>Actinomycetota</taxon>
        <taxon>Actinomycetes</taxon>
        <taxon>Propionibacteriales</taxon>
        <taxon>Propionibacteriaceae</taxon>
        <taxon>Microlunatus</taxon>
    </lineage>
</organism>
<dbReference type="GO" id="GO:0043565">
    <property type="term" value="F:sequence-specific DNA binding"/>
    <property type="evidence" value="ECO:0007669"/>
    <property type="project" value="InterPro"/>
</dbReference>
<evidence type="ECO:0000256" key="3">
    <source>
        <dbReference type="ARBA" id="ARBA00023163"/>
    </source>
</evidence>
<dbReference type="InterPro" id="IPR037923">
    <property type="entry name" value="HTH-like"/>
</dbReference>
<reference evidence="5 6" key="1">
    <citation type="submission" date="2020-07" db="EMBL/GenBank/DDBJ databases">
        <title>Sequencing the genomes of 1000 actinobacteria strains.</title>
        <authorList>
            <person name="Klenk H.-P."/>
        </authorList>
    </citation>
    <scope>NUCLEOTIDE SEQUENCE [LARGE SCALE GENOMIC DNA]</scope>
    <source>
        <strain evidence="5 6">DSM 100723</strain>
    </source>
</reference>
<sequence length="283" mass="30775">MIPERRTRADVFAPGAYPVSAARLTLEQDVPAHGHDFCELAVVVDGAVGHRTRHGARELVAGDVVAVRPGAWHEYRVSTRVEVVNVYVGPELLAADLDWVLDYRALTELLLGTGEAELRLDPDGLGRVVGWLDQLAERARRTGALGPVQLRGLLGCVLAECAAARHPGEDEGVLARDVRAVVRAMAADPARAWTVGELAGIAAVSVSHLHHRFADQLGMSPLRWLTRHRAEQMALRLVGTDDPVSRVGAAVGWPDPNYAARRFRAEFALSPTSYRARFTVTAR</sequence>
<dbReference type="PANTHER" id="PTHR46796">
    <property type="entry name" value="HTH-TYPE TRANSCRIPTIONAL ACTIVATOR RHAS-RELATED"/>
    <property type="match status" value="1"/>
</dbReference>
<keyword evidence="6" id="KW-1185">Reference proteome</keyword>
<gene>
    <name evidence="5" type="ORF">FHX74_003877</name>
</gene>
<keyword evidence="3" id="KW-0804">Transcription</keyword>
<keyword evidence="2" id="KW-0238">DNA-binding</keyword>
<dbReference type="GO" id="GO:0003700">
    <property type="term" value="F:DNA-binding transcription factor activity"/>
    <property type="evidence" value="ECO:0007669"/>
    <property type="project" value="InterPro"/>
</dbReference>